<dbReference type="GO" id="GO:0015937">
    <property type="term" value="P:coenzyme A biosynthetic process"/>
    <property type="evidence" value="ECO:0007669"/>
    <property type="project" value="UniProtKB-UniRule"/>
</dbReference>
<protein>
    <recommendedName>
        <fullName evidence="5 6">Dephospho-CoA kinase</fullName>
        <ecNumber evidence="5 6">2.7.1.24</ecNumber>
    </recommendedName>
    <alternativeName>
        <fullName evidence="5">Dephosphocoenzyme A kinase</fullName>
    </alternativeName>
</protein>
<dbReference type="CDD" id="cd02022">
    <property type="entry name" value="DPCK"/>
    <property type="match status" value="1"/>
</dbReference>
<name>A0A3R8WEC8_9FLAO</name>
<evidence type="ECO:0000256" key="2">
    <source>
        <dbReference type="ARBA" id="ARBA00022741"/>
    </source>
</evidence>
<sequence length="197" mass="22724">MKIIGLTGGIGSGKTTVARMFEKLGVPVYNSDVEAKKLMHSSKTIQRELIDLFGELAYLDGDLNRSYIAKSVFKNTDMLKKLNEIVHPAVRKHFKKWCKAQDYPYVIQETALLFENNAQEFYDKVVLVTAPMEYRIDRILNRDQSTREDIVARMQNQLDDVEKLPLADFVIENIDLKETNEKVAEVHRVLLDFTKDI</sequence>
<dbReference type="EMBL" id="QUSX01000002">
    <property type="protein sequence ID" value="RRQ48487.1"/>
    <property type="molecule type" value="Genomic_DNA"/>
</dbReference>
<dbReference type="NCBIfam" id="TIGR00152">
    <property type="entry name" value="dephospho-CoA kinase"/>
    <property type="match status" value="1"/>
</dbReference>
<dbReference type="Pfam" id="PF01121">
    <property type="entry name" value="CoaE"/>
    <property type="match status" value="1"/>
</dbReference>
<comment type="catalytic activity">
    <reaction evidence="5">
        <text>3'-dephospho-CoA + ATP = ADP + CoA + H(+)</text>
        <dbReference type="Rhea" id="RHEA:18245"/>
        <dbReference type="ChEBI" id="CHEBI:15378"/>
        <dbReference type="ChEBI" id="CHEBI:30616"/>
        <dbReference type="ChEBI" id="CHEBI:57287"/>
        <dbReference type="ChEBI" id="CHEBI:57328"/>
        <dbReference type="ChEBI" id="CHEBI:456216"/>
        <dbReference type="EC" id="2.7.1.24"/>
    </reaction>
</comment>
<dbReference type="OrthoDB" id="9812943at2"/>
<feature type="binding site" evidence="5">
    <location>
        <begin position="11"/>
        <end position="16"/>
    </location>
    <ligand>
        <name>ATP</name>
        <dbReference type="ChEBI" id="CHEBI:30616"/>
    </ligand>
</feature>
<dbReference type="PANTHER" id="PTHR10695:SF46">
    <property type="entry name" value="BIFUNCTIONAL COENZYME A SYNTHASE-RELATED"/>
    <property type="match status" value="1"/>
</dbReference>
<organism evidence="7 8">
    <name type="scientific">Maribacter algicola</name>
    <dbReference type="NCBI Taxonomy" id="2498892"/>
    <lineage>
        <taxon>Bacteria</taxon>
        <taxon>Pseudomonadati</taxon>
        <taxon>Bacteroidota</taxon>
        <taxon>Flavobacteriia</taxon>
        <taxon>Flavobacteriales</taxon>
        <taxon>Flavobacteriaceae</taxon>
        <taxon>Maribacter</taxon>
    </lineage>
</organism>
<evidence type="ECO:0000256" key="6">
    <source>
        <dbReference type="NCBIfam" id="TIGR00152"/>
    </source>
</evidence>
<evidence type="ECO:0000256" key="4">
    <source>
        <dbReference type="ARBA" id="ARBA00022993"/>
    </source>
</evidence>
<dbReference type="UniPathway" id="UPA00241">
    <property type="reaction ID" value="UER00356"/>
</dbReference>
<evidence type="ECO:0000256" key="5">
    <source>
        <dbReference type="HAMAP-Rule" id="MF_00376"/>
    </source>
</evidence>
<keyword evidence="5 7" id="KW-0808">Transferase</keyword>
<gene>
    <name evidence="5" type="primary">coaE</name>
    <name evidence="7" type="ORF">DZC72_12360</name>
</gene>
<dbReference type="EC" id="2.7.1.24" evidence="5 6"/>
<dbReference type="Gene3D" id="3.40.50.300">
    <property type="entry name" value="P-loop containing nucleotide triphosphate hydrolases"/>
    <property type="match status" value="1"/>
</dbReference>
<evidence type="ECO:0000256" key="3">
    <source>
        <dbReference type="ARBA" id="ARBA00022840"/>
    </source>
</evidence>
<proteinExistence type="inferred from homology"/>
<comment type="subcellular location">
    <subcellularLocation>
        <location evidence="5">Cytoplasm</location>
    </subcellularLocation>
</comment>
<dbReference type="RefSeq" id="WP_125223210.1">
    <property type="nucleotide sequence ID" value="NZ_QUSX01000002.1"/>
</dbReference>
<dbReference type="HAMAP" id="MF_00376">
    <property type="entry name" value="Dephospho_CoA_kinase"/>
    <property type="match status" value="1"/>
</dbReference>
<keyword evidence="3 5" id="KW-0067">ATP-binding</keyword>
<dbReference type="Proteomes" id="UP000286990">
    <property type="component" value="Unassembled WGS sequence"/>
</dbReference>
<comment type="caution">
    <text evidence="7">The sequence shown here is derived from an EMBL/GenBank/DDBJ whole genome shotgun (WGS) entry which is preliminary data.</text>
</comment>
<dbReference type="GO" id="GO:0005737">
    <property type="term" value="C:cytoplasm"/>
    <property type="evidence" value="ECO:0007669"/>
    <property type="project" value="UniProtKB-SubCell"/>
</dbReference>
<comment type="pathway">
    <text evidence="5">Cofactor biosynthesis; coenzyme A biosynthesis; CoA from (R)-pantothenate: step 5/5.</text>
</comment>
<keyword evidence="5 7" id="KW-0418">Kinase</keyword>
<dbReference type="SUPFAM" id="SSF52540">
    <property type="entry name" value="P-loop containing nucleoside triphosphate hydrolases"/>
    <property type="match status" value="1"/>
</dbReference>
<dbReference type="GO" id="GO:0005524">
    <property type="term" value="F:ATP binding"/>
    <property type="evidence" value="ECO:0007669"/>
    <property type="project" value="UniProtKB-UniRule"/>
</dbReference>
<evidence type="ECO:0000313" key="7">
    <source>
        <dbReference type="EMBL" id="RRQ48487.1"/>
    </source>
</evidence>
<dbReference type="PROSITE" id="PS51219">
    <property type="entry name" value="DPCK"/>
    <property type="match status" value="1"/>
</dbReference>
<accession>A0A3R8WEC8</accession>
<keyword evidence="5" id="KW-0963">Cytoplasm</keyword>
<dbReference type="AlphaFoldDB" id="A0A3R8WEC8"/>
<comment type="similarity">
    <text evidence="1 5">Belongs to the CoaE family.</text>
</comment>
<evidence type="ECO:0000313" key="8">
    <source>
        <dbReference type="Proteomes" id="UP000286990"/>
    </source>
</evidence>
<keyword evidence="2 5" id="KW-0547">Nucleotide-binding</keyword>
<comment type="function">
    <text evidence="5">Catalyzes the phosphorylation of the 3'-hydroxyl group of dephosphocoenzyme A to form coenzyme A.</text>
</comment>
<dbReference type="InterPro" id="IPR027417">
    <property type="entry name" value="P-loop_NTPase"/>
</dbReference>
<evidence type="ECO:0000256" key="1">
    <source>
        <dbReference type="ARBA" id="ARBA00009018"/>
    </source>
</evidence>
<dbReference type="PANTHER" id="PTHR10695">
    <property type="entry name" value="DEPHOSPHO-COA KINASE-RELATED"/>
    <property type="match status" value="1"/>
</dbReference>
<keyword evidence="4 5" id="KW-0173">Coenzyme A biosynthesis</keyword>
<dbReference type="InterPro" id="IPR001977">
    <property type="entry name" value="Depp_CoAkinase"/>
</dbReference>
<reference evidence="8" key="1">
    <citation type="submission" date="2018-12" db="EMBL/GenBank/DDBJ databases">
        <title>Maribacter lutimaris sp. nov., isolated from marine sediment.</title>
        <authorList>
            <person name="Kim K.K."/>
        </authorList>
    </citation>
    <scope>NUCLEOTIDE SEQUENCE [LARGE SCALE GENOMIC DNA]</scope>
    <source>
        <strain evidence="8">PoM-212</strain>
    </source>
</reference>
<keyword evidence="8" id="KW-1185">Reference proteome</keyword>
<dbReference type="GO" id="GO:0004140">
    <property type="term" value="F:dephospho-CoA kinase activity"/>
    <property type="evidence" value="ECO:0007669"/>
    <property type="project" value="UniProtKB-UniRule"/>
</dbReference>